<gene>
    <name evidence="1" type="ORF">CTEN210_06811</name>
</gene>
<dbReference type="SUPFAM" id="SSF52058">
    <property type="entry name" value="L domain-like"/>
    <property type="match status" value="1"/>
</dbReference>
<comment type="caution">
    <text evidence="1">The sequence shown here is derived from an EMBL/GenBank/DDBJ whole genome shotgun (WGS) entry which is preliminary data.</text>
</comment>
<evidence type="ECO:0000313" key="1">
    <source>
        <dbReference type="EMBL" id="GFH50335.1"/>
    </source>
</evidence>
<evidence type="ECO:0000313" key="2">
    <source>
        <dbReference type="Proteomes" id="UP001054902"/>
    </source>
</evidence>
<dbReference type="Proteomes" id="UP001054902">
    <property type="component" value="Unassembled WGS sequence"/>
</dbReference>
<proteinExistence type="predicted"/>
<dbReference type="InterPro" id="IPR053139">
    <property type="entry name" value="Surface_bspA-like"/>
</dbReference>
<dbReference type="PANTHER" id="PTHR45661:SF3">
    <property type="entry name" value="IG-LIKE DOMAIN-CONTAINING PROTEIN"/>
    <property type="match status" value="1"/>
</dbReference>
<name>A0AAD3CSN1_9STRA</name>
<dbReference type="AlphaFoldDB" id="A0AAD3CSN1"/>
<dbReference type="InterPro" id="IPR026906">
    <property type="entry name" value="LRR_5"/>
</dbReference>
<dbReference type="InterPro" id="IPR032675">
    <property type="entry name" value="LRR_dom_sf"/>
</dbReference>
<organism evidence="1 2">
    <name type="scientific">Chaetoceros tenuissimus</name>
    <dbReference type="NCBI Taxonomy" id="426638"/>
    <lineage>
        <taxon>Eukaryota</taxon>
        <taxon>Sar</taxon>
        <taxon>Stramenopiles</taxon>
        <taxon>Ochrophyta</taxon>
        <taxon>Bacillariophyta</taxon>
        <taxon>Coscinodiscophyceae</taxon>
        <taxon>Chaetocerotophycidae</taxon>
        <taxon>Chaetocerotales</taxon>
        <taxon>Chaetocerotaceae</taxon>
        <taxon>Chaetoceros</taxon>
    </lineage>
</organism>
<keyword evidence="2" id="KW-1185">Reference proteome</keyword>
<dbReference type="Pfam" id="PF13306">
    <property type="entry name" value="LRR_5"/>
    <property type="match status" value="1"/>
</dbReference>
<protein>
    <submittedName>
        <fullName evidence="1">Uncharacterized protein</fullName>
    </submittedName>
</protein>
<accession>A0AAD3CSN1</accession>
<sequence length="271" mass="31395">MRVATVDGLLTLFYDGSERLRNQELDSEWWHAQHRRNDEDDDVETLDVSVECKRYWRERQSWQQIIVVDGVTEIPDRTFLRCFNIERVIFANTVTRIKEKAFMLCMNLVSIKWSMNLEYIGDGVFYGCNLSSVFIPPTCREIGGWAFEVNRKLTILNVPQDAVLGYNVFQSTELRKRSPFGGIVINLEELNIWLKNINNTDQFALHRVCSSFQPTLQMILDTMEANGGPKAFNSKNSIGITPSRYLKENPYANVTEKEVVEKYVVKMMGEL</sequence>
<reference evidence="1 2" key="1">
    <citation type="journal article" date="2021" name="Sci. Rep.">
        <title>The genome of the diatom Chaetoceros tenuissimus carries an ancient integrated fragment of an extant virus.</title>
        <authorList>
            <person name="Hongo Y."/>
            <person name="Kimura K."/>
            <person name="Takaki Y."/>
            <person name="Yoshida Y."/>
            <person name="Baba S."/>
            <person name="Kobayashi G."/>
            <person name="Nagasaki K."/>
            <person name="Hano T."/>
            <person name="Tomaru Y."/>
        </authorList>
    </citation>
    <scope>NUCLEOTIDE SEQUENCE [LARGE SCALE GENOMIC DNA]</scope>
    <source>
        <strain evidence="1 2">NIES-3715</strain>
    </source>
</reference>
<dbReference type="Gene3D" id="3.80.10.10">
    <property type="entry name" value="Ribonuclease Inhibitor"/>
    <property type="match status" value="1"/>
</dbReference>
<dbReference type="EMBL" id="BLLK01000038">
    <property type="protein sequence ID" value="GFH50335.1"/>
    <property type="molecule type" value="Genomic_DNA"/>
</dbReference>
<dbReference type="PANTHER" id="PTHR45661">
    <property type="entry name" value="SURFACE ANTIGEN"/>
    <property type="match status" value="1"/>
</dbReference>